<organism evidence="5 6">
    <name type="scientific">Occallatibacter riparius</name>
    <dbReference type="NCBI Taxonomy" id="1002689"/>
    <lineage>
        <taxon>Bacteria</taxon>
        <taxon>Pseudomonadati</taxon>
        <taxon>Acidobacteriota</taxon>
        <taxon>Terriglobia</taxon>
        <taxon>Terriglobales</taxon>
        <taxon>Acidobacteriaceae</taxon>
        <taxon>Occallatibacter</taxon>
    </lineage>
</organism>
<dbReference type="KEGG" id="orp:MOP44_21685"/>
<dbReference type="Pfam" id="PF00704">
    <property type="entry name" value="Glyco_hydro_18"/>
    <property type="match status" value="1"/>
</dbReference>
<evidence type="ECO:0000256" key="3">
    <source>
        <dbReference type="ARBA" id="ARBA00023024"/>
    </source>
</evidence>
<dbReference type="SMART" id="SM00636">
    <property type="entry name" value="Glyco_18"/>
    <property type="match status" value="1"/>
</dbReference>
<sequence length="387" mass="42598">MVGYYPQWGMFNTRPYNVKNLVTSGAAPLLTHLIYAFSDIENNQCATYDDWADYRQPLPAVSTLNGIADVEAPGVLAGNFHQLQLLKKSYPSLPIMISIGGGGMDPAVFATAAQPQNRQAFVASCINMYIKGNFAPGLSGPGIFTGIDIDWEFPKNATDLSNYLALLQEFRTQLNALGSGYLLTSVGGTWWGQWDYMNLNAAQSFVDFFNVPMYDFDGPWSNMTGLNAPLSQASFDPSAGNNASSVVAKYLAMGVEKQKIVFGMPLYGWRWTKVGYFHQGLFQPGTPDSYPYPYWQIAALTGYTKYRDSKTQEPWLWNASTLTFWTYDDATSLTYKSRWAAAQGLGGVMFWELSNDTPSGTLFKAAVKGFGGCDIANSKCGYSASPM</sequence>
<dbReference type="PANTHER" id="PTHR11177">
    <property type="entry name" value="CHITINASE"/>
    <property type="match status" value="1"/>
</dbReference>
<dbReference type="InterPro" id="IPR011583">
    <property type="entry name" value="Chitinase_II/V-like_cat"/>
</dbReference>
<comment type="catalytic activity">
    <reaction evidence="1">
        <text>Random endo-hydrolysis of N-acetyl-beta-D-glucosaminide (1-&gt;4)-beta-linkages in chitin and chitodextrins.</text>
        <dbReference type="EC" id="3.2.1.14"/>
    </reaction>
</comment>
<keyword evidence="3" id="KW-0146">Chitin degradation</keyword>
<dbReference type="GO" id="GO:0008843">
    <property type="term" value="F:endochitinase activity"/>
    <property type="evidence" value="ECO:0007669"/>
    <property type="project" value="UniProtKB-EC"/>
</dbReference>
<protein>
    <recommendedName>
        <fullName evidence="2">chitinase</fullName>
        <ecNumber evidence="2">3.2.1.14</ecNumber>
    </recommendedName>
</protein>
<dbReference type="RefSeq" id="WP_260792503.1">
    <property type="nucleotide sequence ID" value="NZ_CP093313.1"/>
</dbReference>
<evidence type="ECO:0000256" key="2">
    <source>
        <dbReference type="ARBA" id="ARBA00012729"/>
    </source>
</evidence>
<dbReference type="GO" id="GO:0006032">
    <property type="term" value="P:chitin catabolic process"/>
    <property type="evidence" value="ECO:0007669"/>
    <property type="project" value="UniProtKB-KW"/>
</dbReference>
<dbReference type="Gene3D" id="3.20.20.80">
    <property type="entry name" value="Glycosidases"/>
    <property type="match status" value="1"/>
</dbReference>
<keyword evidence="5" id="KW-0378">Hydrolase</keyword>
<accession>A0A9J7BL42</accession>
<feature type="domain" description="GH18" evidence="4">
    <location>
        <begin position="1"/>
        <end position="373"/>
    </location>
</feature>
<dbReference type="SUPFAM" id="SSF51445">
    <property type="entry name" value="(Trans)glycosidases"/>
    <property type="match status" value="1"/>
</dbReference>
<dbReference type="EC" id="3.2.1.14" evidence="2"/>
<dbReference type="AlphaFoldDB" id="A0A9J7BL42"/>
<dbReference type="GO" id="GO:0005975">
    <property type="term" value="P:carbohydrate metabolic process"/>
    <property type="evidence" value="ECO:0007669"/>
    <property type="project" value="InterPro"/>
</dbReference>
<dbReference type="Proteomes" id="UP001059380">
    <property type="component" value="Chromosome"/>
</dbReference>
<dbReference type="InterPro" id="IPR050314">
    <property type="entry name" value="Glycosyl_Hydrlase_18"/>
</dbReference>
<keyword evidence="3" id="KW-0624">Polysaccharide degradation</keyword>
<evidence type="ECO:0000313" key="6">
    <source>
        <dbReference type="Proteomes" id="UP001059380"/>
    </source>
</evidence>
<evidence type="ECO:0000256" key="1">
    <source>
        <dbReference type="ARBA" id="ARBA00000822"/>
    </source>
</evidence>
<dbReference type="PROSITE" id="PS51910">
    <property type="entry name" value="GH18_2"/>
    <property type="match status" value="1"/>
</dbReference>
<reference evidence="5" key="1">
    <citation type="submission" date="2021-04" db="EMBL/GenBank/DDBJ databases">
        <title>Phylogenetic analysis of Acidobacteriaceae.</title>
        <authorList>
            <person name="Qiu L."/>
            <person name="Zhang Q."/>
        </authorList>
    </citation>
    <scope>NUCLEOTIDE SEQUENCE</scope>
    <source>
        <strain evidence="5">DSM 25168</strain>
    </source>
</reference>
<keyword evidence="3" id="KW-0119">Carbohydrate metabolism</keyword>
<dbReference type="Gene3D" id="3.10.50.10">
    <property type="match status" value="1"/>
</dbReference>
<dbReference type="GO" id="GO:0008061">
    <property type="term" value="F:chitin binding"/>
    <property type="evidence" value="ECO:0007669"/>
    <property type="project" value="InterPro"/>
</dbReference>
<evidence type="ECO:0000259" key="4">
    <source>
        <dbReference type="PROSITE" id="PS51910"/>
    </source>
</evidence>
<dbReference type="PANTHER" id="PTHR11177:SF317">
    <property type="entry name" value="CHITINASE 12-RELATED"/>
    <property type="match status" value="1"/>
</dbReference>
<dbReference type="InterPro" id="IPR001223">
    <property type="entry name" value="Glyco_hydro18_cat"/>
</dbReference>
<dbReference type="InterPro" id="IPR029070">
    <property type="entry name" value="Chitinase_insertion_sf"/>
</dbReference>
<evidence type="ECO:0000313" key="5">
    <source>
        <dbReference type="EMBL" id="UWZ83169.1"/>
    </source>
</evidence>
<dbReference type="InterPro" id="IPR017853">
    <property type="entry name" value="GH"/>
</dbReference>
<name>A0A9J7BL42_9BACT</name>
<dbReference type="EMBL" id="CP093313">
    <property type="protein sequence ID" value="UWZ83169.1"/>
    <property type="molecule type" value="Genomic_DNA"/>
</dbReference>
<gene>
    <name evidence="5" type="ORF">MOP44_21685</name>
</gene>
<proteinExistence type="predicted"/>
<keyword evidence="6" id="KW-1185">Reference proteome</keyword>